<keyword evidence="7" id="KW-0676">Redox-active center</keyword>
<reference evidence="9" key="1">
    <citation type="journal article" date="2021" name="PeerJ">
        <title>Extensive microbial diversity within the chicken gut microbiome revealed by metagenomics and culture.</title>
        <authorList>
            <person name="Gilroy R."/>
            <person name="Ravi A."/>
            <person name="Getino M."/>
            <person name="Pursley I."/>
            <person name="Horton D.L."/>
            <person name="Alikhan N.F."/>
            <person name="Baker D."/>
            <person name="Gharbi K."/>
            <person name="Hall N."/>
            <person name="Watson M."/>
            <person name="Adriaenssens E.M."/>
            <person name="Foster-Nyarko E."/>
            <person name="Jarju S."/>
            <person name="Secka A."/>
            <person name="Antonio M."/>
            <person name="Oren A."/>
            <person name="Chaudhuri R.R."/>
            <person name="La Ragione R."/>
            <person name="Hildebrand F."/>
            <person name="Pallen M.J."/>
        </authorList>
    </citation>
    <scope>NUCLEOTIDE SEQUENCE</scope>
    <source>
        <strain evidence="9">ChiGjej1B1-98</strain>
    </source>
</reference>
<accession>A0A9D1YW98</accession>
<keyword evidence="5" id="KW-0249">Electron transport</keyword>
<evidence type="ECO:0000256" key="3">
    <source>
        <dbReference type="ARBA" id="ARBA00017945"/>
    </source>
</evidence>
<reference evidence="9" key="2">
    <citation type="submission" date="2021-04" db="EMBL/GenBank/DDBJ databases">
        <authorList>
            <person name="Gilroy R."/>
        </authorList>
    </citation>
    <scope>NUCLEOTIDE SEQUENCE</scope>
    <source>
        <strain evidence="9">ChiGjej1B1-98</strain>
    </source>
</reference>
<dbReference type="EMBL" id="DXDC01000264">
    <property type="protein sequence ID" value="HIY66342.1"/>
    <property type="molecule type" value="Genomic_DNA"/>
</dbReference>
<dbReference type="PANTHER" id="PTHR34386:SF1">
    <property type="entry name" value="GLUTAREDOXIN-LIKE PROTEIN NRDH"/>
    <property type="match status" value="1"/>
</dbReference>
<dbReference type="InterPro" id="IPR011909">
    <property type="entry name" value="GlrX_NrdH"/>
</dbReference>
<dbReference type="Pfam" id="PF00462">
    <property type="entry name" value="Glutaredoxin"/>
    <property type="match status" value="1"/>
</dbReference>
<dbReference type="PANTHER" id="PTHR34386">
    <property type="entry name" value="GLUTAREDOXIN"/>
    <property type="match status" value="1"/>
</dbReference>
<protein>
    <recommendedName>
        <fullName evidence="3">Glutaredoxin-like protein NrdH</fullName>
    </recommendedName>
</protein>
<evidence type="ECO:0000256" key="1">
    <source>
        <dbReference type="ARBA" id="ARBA00002292"/>
    </source>
</evidence>
<sequence>MGAPITVYTTPNCVQCVATKRALQDAGLDFETVDVTSDPEAMQTVLQLGYQQAPIVTVDATGEHWSGIRPDRIAAQEAVTV</sequence>
<dbReference type="AlphaFoldDB" id="A0A9D1YW98"/>
<keyword evidence="4" id="KW-0813">Transport</keyword>
<name>A0A9D1YW98_9MICO</name>
<dbReference type="GO" id="GO:0045454">
    <property type="term" value="P:cell redox homeostasis"/>
    <property type="evidence" value="ECO:0007669"/>
    <property type="project" value="InterPro"/>
</dbReference>
<dbReference type="SUPFAM" id="SSF52833">
    <property type="entry name" value="Thioredoxin-like"/>
    <property type="match status" value="1"/>
</dbReference>
<dbReference type="InterPro" id="IPR002109">
    <property type="entry name" value="Glutaredoxin"/>
</dbReference>
<dbReference type="NCBIfam" id="TIGR02194">
    <property type="entry name" value="GlrX_NrdH"/>
    <property type="match status" value="1"/>
</dbReference>
<dbReference type="CDD" id="cd02976">
    <property type="entry name" value="NrdH"/>
    <property type="match status" value="1"/>
</dbReference>
<gene>
    <name evidence="9" type="primary">nrdH</name>
    <name evidence="9" type="ORF">H9830_08720</name>
</gene>
<evidence type="ECO:0000256" key="4">
    <source>
        <dbReference type="ARBA" id="ARBA00022448"/>
    </source>
</evidence>
<evidence type="ECO:0000256" key="7">
    <source>
        <dbReference type="ARBA" id="ARBA00023284"/>
    </source>
</evidence>
<evidence type="ECO:0000256" key="5">
    <source>
        <dbReference type="ARBA" id="ARBA00022982"/>
    </source>
</evidence>
<keyword evidence="6" id="KW-1015">Disulfide bond</keyword>
<organism evidence="9 10">
    <name type="scientific">Candidatus Agrococcus pullicola</name>
    <dbReference type="NCBI Taxonomy" id="2838429"/>
    <lineage>
        <taxon>Bacteria</taxon>
        <taxon>Bacillati</taxon>
        <taxon>Actinomycetota</taxon>
        <taxon>Actinomycetes</taxon>
        <taxon>Micrococcales</taxon>
        <taxon>Microbacteriaceae</taxon>
        <taxon>Agrococcus</taxon>
    </lineage>
</organism>
<dbReference type="Gene3D" id="3.40.30.10">
    <property type="entry name" value="Glutaredoxin"/>
    <property type="match status" value="1"/>
</dbReference>
<dbReference type="InterPro" id="IPR036249">
    <property type="entry name" value="Thioredoxin-like_sf"/>
</dbReference>
<comment type="function">
    <text evidence="1">Electron transport system for the ribonucleotide reductase system NrdEF.</text>
</comment>
<dbReference type="Proteomes" id="UP000824005">
    <property type="component" value="Unassembled WGS sequence"/>
</dbReference>
<comment type="similarity">
    <text evidence="2">Belongs to the glutaredoxin family.</text>
</comment>
<evidence type="ECO:0000313" key="9">
    <source>
        <dbReference type="EMBL" id="HIY66342.1"/>
    </source>
</evidence>
<evidence type="ECO:0000313" key="10">
    <source>
        <dbReference type="Proteomes" id="UP000824005"/>
    </source>
</evidence>
<dbReference type="InterPro" id="IPR051548">
    <property type="entry name" value="Grx-like_ET"/>
</dbReference>
<feature type="domain" description="Glutaredoxin" evidence="8">
    <location>
        <begin position="5"/>
        <end position="59"/>
    </location>
</feature>
<dbReference type="PROSITE" id="PS51354">
    <property type="entry name" value="GLUTAREDOXIN_2"/>
    <property type="match status" value="1"/>
</dbReference>
<evidence type="ECO:0000256" key="2">
    <source>
        <dbReference type="ARBA" id="ARBA00007787"/>
    </source>
</evidence>
<evidence type="ECO:0000259" key="8">
    <source>
        <dbReference type="Pfam" id="PF00462"/>
    </source>
</evidence>
<evidence type="ECO:0000256" key="6">
    <source>
        <dbReference type="ARBA" id="ARBA00023157"/>
    </source>
</evidence>
<proteinExistence type="inferred from homology"/>
<comment type="caution">
    <text evidence="9">The sequence shown here is derived from an EMBL/GenBank/DDBJ whole genome shotgun (WGS) entry which is preliminary data.</text>
</comment>
<dbReference type="GO" id="GO:0009055">
    <property type="term" value="F:electron transfer activity"/>
    <property type="evidence" value="ECO:0007669"/>
    <property type="project" value="TreeGrafter"/>
</dbReference>